<dbReference type="SUPFAM" id="SSF56672">
    <property type="entry name" value="DNA/RNA polymerases"/>
    <property type="match status" value="1"/>
</dbReference>
<dbReference type="InterPro" id="IPR043128">
    <property type="entry name" value="Rev_trsase/Diguanyl_cyclase"/>
</dbReference>
<keyword evidence="3" id="KW-1185">Reference proteome</keyword>
<comment type="caution">
    <text evidence="2">The sequence shown here is derived from an EMBL/GenBank/DDBJ whole genome shotgun (WGS) entry which is preliminary data.</text>
</comment>
<dbReference type="Proteomes" id="UP001165121">
    <property type="component" value="Unassembled WGS sequence"/>
</dbReference>
<dbReference type="Gene3D" id="3.30.70.270">
    <property type="match status" value="1"/>
</dbReference>
<proteinExistence type="predicted"/>
<gene>
    <name evidence="2" type="ORF">Pfra01_000673900</name>
</gene>
<dbReference type="OrthoDB" id="124728at2759"/>
<accession>A0A9W6UDQ0</accession>
<dbReference type="AlphaFoldDB" id="A0A9W6UDQ0"/>
<sequence length="84" mass="9373">MQSFLGSLNYYSRFIEDYAIYAAVLYELRDVDFAAMNKTESQAQIQTRVARSTSDPEDPAPQQVNPRSNNLDPSPNGSSGVDPR</sequence>
<protein>
    <submittedName>
        <fullName evidence="2">Unnamed protein product</fullName>
    </submittedName>
</protein>
<evidence type="ECO:0000256" key="1">
    <source>
        <dbReference type="SAM" id="MobiDB-lite"/>
    </source>
</evidence>
<dbReference type="InterPro" id="IPR043502">
    <property type="entry name" value="DNA/RNA_pol_sf"/>
</dbReference>
<evidence type="ECO:0000313" key="3">
    <source>
        <dbReference type="Proteomes" id="UP001165121"/>
    </source>
</evidence>
<evidence type="ECO:0000313" key="2">
    <source>
        <dbReference type="EMBL" id="GMF30415.1"/>
    </source>
</evidence>
<reference evidence="2" key="1">
    <citation type="submission" date="2023-04" db="EMBL/GenBank/DDBJ databases">
        <title>Phytophthora fragariaefolia NBRC 109709.</title>
        <authorList>
            <person name="Ichikawa N."/>
            <person name="Sato H."/>
            <person name="Tonouchi N."/>
        </authorList>
    </citation>
    <scope>NUCLEOTIDE SEQUENCE</scope>
    <source>
        <strain evidence="2">NBRC 109709</strain>
    </source>
</reference>
<organism evidence="2 3">
    <name type="scientific">Phytophthora fragariaefolia</name>
    <dbReference type="NCBI Taxonomy" id="1490495"/>
    <lineage>
        <taxon>Eukaryota</taxon>
        <taxon>Sar</taxon>
        <taxon>Stramenopiles</taxon>
        <taxon>Oomycota</taxon>
        <taxon>Peronosporomycetes</taxon>
        <taxon>Peronosporales</taxon>
        <taxon>Peronosporaceae</taxon>
        <taxon>Phytophthora</taxon>
    </lineage>
</organism>
<feature type="compositionally biased region" description="Polar residues" evidence="1">
    <location>
        <begin position="62"/>
        <end position="84"/>
    </location>
</feature>
<dbReference type="EMBL" id="BSXT01000577">
    <property type="protein sequence ID" value="GMF30415.1"/>
    <property type="molecule type" value="Genomic_DNA"/>
</dbReference>
<name>A0A9W6UDQ0_9STRA</name>
<feature type="region of interest" description="Disordered" evidence="1">
    <location>
        <begin position="42"/>
        <end position="84"/>
    </location>
</feature>
<feature type="compositionally biased region" description="Polar residues" evidence="1">
    <location>
        <begin position="42"/>
        <end position="53"/>
    </location>
</feature>